<keyword evidence="1" id="KW-0812">Transmembrane</keyword>
<feature type="transmembrane region" description="Helical" evidence="1">
    <location>
        <begin position="38"/>
        <end position="57"/>
    </location>
</feature>
<organism evidence="2 3">
    <name type="scientific">Lapillicoccus jejuensis</name>
    <dbReference type="NCBI Taxonomy" id="402171"/>
    <lineage>
        <taxon>Bacteria</taxon>
        <taxon>Bacillati</taxon>
        <taxon>Actinomycetota</taxon>
        <taxon>Actinomycetes</taxon>
        <taxon>Micrococcales</taxon>
        <taxon>Intrasporangiaceae</taxon>
        <taxon>Lapillicoccus</taxon>
    </lineage>
</organism>
<feature type="transmembrane region" description="Helical" evidence="1">
    <location>
        <begin position="63"/>
        <end position="84"/>
    </location>
</feature>
<keyword evidence="3" id="KW-1185">Reference proteome</keyword>
<name>A0A542E1T6_9MICO</name>
<dbReference type="AlphaFoldDB" id="A0A542E1T6"/>
<reference evidence="2 3" key="1">
    <citation type="submission" date="2019-06" db="EMBL/GenBank/DDBJ databases">
        <title>Sequencing the genomes of 1000 actinobacteria strains.</title>
        <authorList>
            <person name="Klenk H.-P."/>
        </authorList>
    </citation>
    <scope>NUCLEOTIDE SEQUENCE [LARGE SCALE GENOMIC DNA]</scope>
    <source>
        <strain evidence="2 3">DSM 18607</strain>
    </source>
</reference>
<sequence>MADPTPQAPLWEGKPDPAPLAWLDDDDRMAGRMPPEGMFVYAAIFLVGTVFSAVAAIRNGESAGYWAGGFVVVLFGGLGSWLLWGGIVRLRWRRRHPGVDPSSTVRSWTDGSAFGSDRRSAGFFRWVLLVLCVLLALLAAASFVATFVGDASRGESATAAWGGRVLLVLLLVLFVAVARADWRRIRELRGRRRTGS</sequence>
<keyword evidence="1" id="KW-1133">Transmembrane helix</keyword>
<keyword evidence="1" id="KW-0472">Membrane</keyword>
<gene>
    <name evidence="2" type="ORF">FB458_2410</name>
</gene>
<evidence type="ECO:0000256" key="1">
    <source>
        <dbReference type="SAM" id="Phobius"/>
    </source>
</evidence>
<dbReference type="Proteomes" id="UP000317893">
    <property type="component" value="Unassembled WGS sequence"/>
</dbReference>
<protein>
    <submittedName>
        <fullName evidence="2">Uncharacterized protein</fullName>
    </submittedName>
</protein>
<feature type="transmembrane region" description="Helical" evidence="1">
    <location>
        <begin position="161"/>
        <end position="182"/>
    </location>
</feature>
<dbReference type="EMBL" id="VFMN01000001">
    <property type="protein sequence ID" value="TQJ09300.1"/>
    <property type="molecule type" value="Genomic_DNA"/>
</dbReference>
<feature type="transmembrane region" description="Helical" evidence="1">
    <location>
        <begin position="126"/>
        <end position="149"/>
    </location>
</feature>
<comment type="caution">
    <text evidence="2">The sequence shown here is derived from an EMBL/GenBank/DDBJ whole genome shotgun (WGS) entry which is preliminary data.</text>
</comment>
<evidence type="ECO:0000313" key="3">
    <source>
        <dbReference type="Proteomes" id="UP000317893"/>
    </source>
</evidence>
<accession>A0A542E1T6</accession>
<evidence type="ECO:0000313" key="2">
    <source>
        <dbReference type="EMBL" id="TQJ09300.1"/>
    </source>
</evidence>
<proteinExistence type="predicted"/>
<dbReference type="RefSeq" id="WP_141848696.1">
    <property type="nucleotide sequence ID" value="NZ_BAAAPR010000014.1"/>
</dbReference>